<protein>
    <submittedName>
        <fullName evidence="8">Site-specific DNA recombinase</fullName>
    </submittedName>
</protein>
<dbReference type="PROSITE" id="PS51736">
    <property type="entry name" value="RECOMBINASES_3"/>
    <property type="match status" value="1"/>
</dbReference>
<evidence type="ECO:0000256" key="5">
    <source>
        <dbReference type="PIRSR" id="PIRSR606118-50"/>
    </source>
</evidence>
<dbReference type="EMBL" id="FYEZ01000001">
    <property type="protein sequence ID" value="SNC62533.1"/>
    <property type="molecule type" value="Genomic_DNA"/>
</dbReference>
<dbReference type="GO" id="GO:0003677">
    <property type="term" value="F:DNA binding"/>
    <property type="evidence" value="ECO:0007669"/>
    <property type="project" value="UniProtKB-KW"/>
</dbReference>
<dbReference type="SMART" id="SM00857">
    <property type="entry name" value="Resolvase"/>
    <property type="match status" value="1"/>
</dbReference>
<keyword evidence="3" id="KW-0238">DNA-binding</keyword>
<sequence>MKIGYARVSTKGQSESLETQRGALEAAGCARVFEDTISGAKSARPGLKAALDYMRDDDVLVVTRLDRLGRTALDTLRTIERLAKQDVAVIVMKPELDTRTKEGRLMVTIMSGPAEFERDLLIERTKEGVAHARAEGRVAGPKPKLSAEQVRLAGKAVESGESVAAVARSLGVSRQTVYRALDRPTGD</sequence>
<dbReference type="PROSITE" id="PS00397">
    <property type="entry name" value="RECOMBINASES_1"/>
    <property type="match status" value="1"/>
</dbReference>
<dbReference type="Proteomes" id="UP000198122">
    <property type="component" value="Unassembled WGS sequence"/>
</dbReference>
<dbReference type="Pfam" id="PF02796">
    <property type="entry name" value="HTH_7"/>
    <property type="match status" value="1"/>
</dbReference>
<dbReference type="InterPro" id="IPR009057">
    <property type="entry name" value="Homeodomain-like_sf"/>
</dbReference>
<evidence type="ECO:0000256" key="1">
    <source>
        <dbReference type="ARBA" id="ARBA00009913"/>
    </source>
</evidence>
<proteinExistence type="inferred from homology"/>
<dbReference type="SUPFAM" id="SSF53041">
    <property type="entry name" value="Resolvase-like"/>
    <property type="match status" value="1"/>
</dbReference>
<evidence type="ECO:0000313" key="8">
    <source>
        <dbReference type="EMBL" id="SNC62533.1"/>
    </source>
</evidence>
<evidence type="ECO:0000256" key="3">
    <source>
        <dbReference type="ARBA" id="ARBA00023125"/>
    </source>
</evidence>
<dbReference type="InterPro" id="IPR036162">
    <property type="entry name" value="Resolvase-like_N_sf"/>
</dbReference>
<dbReference type="InterPro" id="IPR006119">
    <property type="entry name" value="Resolv_N"/>
</dbReference>
<dbReference type="CDD" id="cd00569">
    <property type="entry name" value="HTH_Hin_like"/>
    <property type="match status" value="1"/>
</dbReference>
<gene>
    <name evidence="8" type="ORF">SAMN05445756_0717</name>
</gene>
<dbReference type="OrthoDB" id="128993at2"/>
<dbReference type="Gene3D" id="1.10.10.60">
    <property type="entry name" value="Homeodomain-like"/>
    <property type="match status" value="1"/>
</dbReference>
<feature type="active site" description="O-(5'-phospho-DNA)-serine intermediate" evidence="5 6">
    <location>
        <position position="9"/>
    </location>
</feature>
<dbReference type="InterPro" id="IPR050639">
    <property type="entry name" value="SSR_resolvase"/>
</dbReference>
<comment type="similarity">
    <text evidence="1">Belongs to the site-specific recombinase resolvase family.</text>
</comment>
<evidence type="ECO:0000256" key="6">
    <source>
        <dbReference type="PROSITE-ProRule" id="PRU10137"/>
    </source>
</evidence>
<dbReference type="PANTHER" id="PTHR30461">
    <property type="entry name" value="DNA-INVERTASE FROM LAMBDOID PROPHAGE"/>
    <property type="match status" value="1"/>
</dbReference>
<evidence type="ECO:0000256" key="2">
    <source>
        <dbReference type="ARBA" id="ARBA00022908"/>
    </source>
</evidence>
<dbReference type="PANTHER" id="PTHR30461:SF2">
    <property type="entry name" value="SERINE RECOMBINASE PINE-RELATED"/>
    <property type="match status" value="1"/>
</dbReference>
<accession>A0A212T903</accession>
<keyword evidence="4" id="KW-0233">DNA recombination</keyword>
<dbReference type="Pfam" id="PF00239">
    <property type="entry name" value="Resolvase"/>
    <property type="match status" value="1"/>
</dbReference>
<evidence type="ECO:0000256" key="4">
    <source>
        <dbReference type="ARBA" id="ARBA00023172"/>
    </source>
</evidence>
<organism evidence="8 9">
    <name type="scientific">Kytococcus aerolatus</name>
    <dbReference type="NCBI Taxonomy" id="592308"/>
    <lineage>
        <taxon>Bacteria</taxon>
        <taxon>Bacillati</taxon>
        <taxon>Actinomycetota</taxon>
        <taxon>Actinomycetes</taxon>
        <taxon>Micrococcales</taxon>
        <taxon>Kytococcaceae</taxon>
        <taxon>Kytococcus</taxon>
    </lineage>
</organism>
<name>A0A212T903_9MICO</name>
<evidence type="ECO:0000259" key="7">
    <source>
        <dbReference type="PROSITE" id="PS51736"/>
    </source>
</evidence>
<evidence type="ECO:0000313" key="9">
    <source>
        <dbReference type="Proteomes" id="UP000198122"/>
    </source>
</evidence>
<keyword evidence="9" id="KW-1185">Reference proteome</keyword>
<dbReference type="AlphaFoldDB" id="A0A212T903"/>
<keyword evidence="2" id="KW-0229">DNA integration</keyword>
<reference evidence="8 9" key="1">
    <citation type="submission" date="2017-06" db="EMBL/GenBank/DDBJ databases">
        <authorList>
            <person name="Kim H.J."/>
            <person name="Triplett B.A."/>
        </authorList>
    </citation>
    <scope>NUCLEOTIDE SEQUENCE [LARGE SCALE GENOMIC DNA]</scope>
    <source>
        <strain evidence="8 9">DSM 22179</strain>
    </source>
</reference>
<dbReference type="GO" id="GO:0015074">
    <property type="term" value="P:DNA integration"/>
    <property type="evidence" value="ECO:0007669"/>
    <property type="project" value="UniProtKB-KW"/>
</dbReference>
<dbReference type="SUPFAM" id="SSF46689">
    <property type="entry name" value="Homeodomain-like"/>
    <property type="match status" value="1"/>
</dbReference>
<feature type="domain" description="Resolvase/invertase-type recombinase catalytic" evidence="7">
    <location>
        <begin position="1"/>
        <end position="136"/>
    </location>
</feature>
<dbReference type="CDD" id="cd03768">
    <property type="entry name" value="SR_ResInv"/>
    <property type="match status" value="1"/>
</dbReference>
<dbReference type="InterPro" id="IPR006120">
    <property type="entry name" value="Resolvase_HTH_dom"/>
</dbReference>
<dbReference type="RefSeq" id="WP_088817671.1">
    <property type="nucleotide sequence ID" value="NZ_FYEZ01000001.1"/>
</dbReference>
<dbReference type="Gene3D" id="3.40.50.1390">
    <property type="entry name" value="Resolvase, N-terminal catalytic domain"/>
    <property type="match status" value="1"/>
</dbReference>
<dbReference type="InterPro" id="IPR006118">
    <property type="entry name" value="Recombinase_CS"/>
</dbReference>
<dbReference type="GO" id="GO:0000150">
    <property type="term" value="F:DNA strand exchange activity"/>
    <property type="evidence" value="ECO:0007669"/>
    <property type="project" value="InterPro"/>
</dbReference>